<dbReference type="AlphaFoldDB" id="A0A3M7RN41"/>
<dbReference type="EMBL" id="REGN01003058">
    <property type="protein sequence ID" value="RNA24718.1"/>
    <property type="molecule type" value="Genomic_DNA"/>
</dbReference>
<evidence type="ECO:0000313" key="3">
    <source>
        <dbReference type="Proteomes" id="UP000276133"/>
    </source>
</evidence>
<comment type="caution">
    <text evidence="2">The sequence shown here is derived from an EMBL/GenBank/DDBJ whole genome shotgun (WGS) entry which is preliminary data.</text>
</comment>
<organism evidence="2 3">
    <name type="scientific">Brachionus plicatilis</name>
    <name type="common">Marine rotifer</name>
    <name type="synonym">Brachionus muelleri</name>
    <dbReference type="NCBI Taxonomy" id="10195"/>
    <lineage>
        <taxon>Eukaryota</taxon>
        <taxon>Metazoa</taxon>
        <taxon>Spiralia</taxon>
        <taxon>Gnathifera</taxon>
        <taxon>Rotifera</taxon>
        <taxon>Eurotatoria</taxon>
        <taxon>Monogononta</taxon>
        <taxon>Pseudotrocha</taxon>
        <taxon>Ploima</taxon>
        <taxon>Brachionidae</taxon>
        <taxon>Brachionus</taxon>
    </lineage>
</organism>
<dbReference type="Proteomes" id="UP000276133">
    <property type="component" value="Unassembled WGS sequence"/>
</dbReference>
<proteinExistence type="predicted"/>
<keyword evidence="3" id="KW-1185">Reference proteome</keyword>
<protein>
    <submittedName>
        <fullName evidence="2">Uncharacterized protein</fullName>
    </submittedName>
</protein>
<accession>A0A3M7RN41</accession>
<sequence length="72" mass="8515">MIIRQKKEQIVNHVKLKGGLEIFITNGISCEVQSLTQSDLDLQFFTLRLYRLFVIFIFLFNLFNSLQLHKVN</sequence>
<gene>
    <name evidence="2" type="ORF">BpHYR1_036093</name>
</gene>
<feature type="transmembrane region" description="Helical" evidence="1">
    <location>
        <begin position="49"/>
        <end position="66"/>
    </location>
</feature>
<evidence type="ECO:0000313" key="2">
    <source>
        <dbReference type="EMBL" id="RNA24718.1"/>
    </source>
</evidence>
<keyword evidence="1" id="KW-1133">Transmembrane helix</keyword>
<keyword evidence="1" id="KW-0812">Transmembrane</keyword>
<evidence type="ECO:0000256" key="1">
    <source>
        <dbReference type="SAM" id="Phobius"/>
    </source>
</evidence>
<keyword evidence="1" id="KW-0472">Membrane</keyword>
<name>A0A3M7RN41_BRAPC</name>
<reference evidence="2 3" key="1">
    <citation type="journal article" date="2018" name="Sci. Rep.">
        <title>Genomic signatures of local adaptation to the degree of environmental predictability in rotifers.</title>
        <authorList>
            <person name="Franch-Gras L."/>
            <person name="Hahn C."/>
            <person name="Garcia-Roger E.M."/>
            <person name="Carmona M.J."/>
            <person name="Serra M."/>
            <person name="Gomez A."/>
        </authorList>
    </citation>
    <scope>NUCLEOTIDE SEQUENCE [LARGE SCALE GENOMIC DNA]</scope>
    <source>
        <strain evidence="2">HYR1</strain>
    </source>
</reference>